<dbReference type="PANTHER" id="PTHR32089:SF112">
    <property type="entry name" value="LYSOZYME-LIKE PROTEIN-RELATED"/>
    <property type="match status" value="1"/>
</dbReference>
<evidence type="ECO:0000259" key="3">
    <source>
        <dbReference type="PROSITE" id="PS50111"/>
    </source>
</evidence>
<dbReference type="Pfam" id="PF11563">
    <property type="entry name" value="Protoglobin"/>
    <property type="match status" value="1"/>
</dbReference>
<protein>
    <recommendedName>
        <fullName evidence="3">Methyl-accepting transducer domain-containing protein</fullName>
    </recommendedName>
</protein>
<dbReference type="GO" id="GO:0007165">
    <property type="term" value="P:signal transduction"/>
    <property type="evidence" value="ECO:0007669"/>
    <property type="project" value="UniProtKB-KW"/>
</dbReference>
<dbReference type="GO" id="GO:0016020">
    <property type="term" value="C:membrane"/>
    <property type="evidence" value="ECO:0007669"/>
    <property type="project" value="InterPro"/>
</dbReference>
<evidence type="ECO:0000313" key="4">
    <source>
        <dbReference type="EMBL" id="NVD45089.1"/>
    </source>
</evidence>
<dbReference type="InterPro" id="IPR004089">
    <property type="entry name" value="MCPsignal_dom"/>
</dbReference>
<dbReference type="Gene3D" id="1.10.490.10">
    <property type="entry name" value="Globins"/>
    <property type="match status" value="1"/>
</dbReference>
<name>A0A850HD70_9SPHN</name>
<evidence type="ECO:0000256" key="1">
    <source>
        <dbReference type="ARBA" id="ARBA00023224"/>
    </source>
</evidence>
<dbReference type="GO" id="GO:0020037">
    <property type="term" value="F:heme binding"/>
    <property type="evidence" value="ECO:0007669"/>
    <property type="project" value="InterPro"/>
</dbReference>
<dbReference type="GO" id="GO:0019825">
    <property type="term" value="F:oxygen binding"/>
    <property type="evidence" value="ECO:0007669"/>
    <property type="project" value="InterPro"/>
</dbReference>
<feature type="domain" description="Methyl-accepting transducer" evidence="3">
    <location>
        <begin position="171"/>
        <end position="411"/>
    </location>
</feature>
<keyword evidence="1 2" id="KW-0807">Transducer</keyword>
<dbReference type="SUPFAM" id="SSF58104">
    <property type="entry name" value="Methyl-accepting chemotaxis protein (MCP) signaling domain"/>
    <property type="match status" value="1"/>
</dbReference>
<dbReference type="Proteomes" id="UP000561438">
    <property type="component" value="Unassembled WGS sequence"/>
</dbReference>
<dbReference type="SUPFAM" id="SSF46458">
    <property type="entry name" value="Globin-like"/>
    <property type="match status" value="1"/>
</dbReference>
<dbReference type="AlphaFoldDB" id="A0A850HD70"/>
<reference evidence="4 5" key="1">
    <citation type="submission" date="2020-06" db="EMBL/GenBank/DDBJ databases">
        <title>Altererythrobacter sp. HHU K3-1.</title>
        <authorList>
            <person name="Zhang D."/>
            <person name="Xue H."/>
        </authorList>
    </citation>
    <scope>NUCLEOTIDE SEQUENCE [LARGE SCALE GENOMIC DNA]</scope>
    <source>
        <strain evidence="4 5">HHU K3-1</strain>
    </source>
</reference>
<dbReference type="SMART" id="SM00283">
    <property type="entry name" value="MA"/>
    <property type="match status" value="1"/>
</dbReference>
<evidence type="ECO:0000313" key="5">
    <source>
        <dbReference type="Proteomes" id="UP000561438"/>
    </source>
</evidence>
<proteinExistence type="predicted"/>
<comment type="caution">
    <text evidence="4">The sequence shown here is derived from an EMBL/GenBank/DDBJ whole genome shotgun (WGS) entry which is preliminary data.</text>
</comment>
<dbReference type="PROSITE" id="PS50111">
    <property type="entry name" value="CHEMOTAXIS_TRANSDUC_2"/>
    <property type="match status" value="1"/>
</dbReference>
<sequence>MYQEKIATAELLNQQRLAAYRIGEEDQQAFARISAMLRPHSISLATEYLDRFLSAAGLKLDDATRSSQIEKSADYGRNKFTPPIDDSWIRRVEKIGALQFKLRAPSYAHLSALNVTHCMSMQIILDEASSIQEGRYLVEAFMRIAALEVDIMISTIQSLEQEAFRDQIAKNAQTFEQSISAIVASTTTDSANANEKARDVAKAARELLTLSNDVATASTQTSSAMSEAARMSGGLGTMIENIEHELSTAFASFSELSDAAKRAKDSSSGLLTHTKSIDQIVSTINSIADQTKILALNALIEAASSGKYGAGFSVVANEMKVLATQTEAATQEIGAQLQQISDSSNRSVGDYTSMSEKFDGLRQTAERLQASVAEQGKSVQAIAACIDETSQSAEFSAHAIREINQRTEGVSANIGDVQAKVSRLDEELNRLQASADTFLRSLHG</sequence>
<dbReference type="InterPro" id="IPR044398">
    <property type="entry name" value="Globin-sensor_dom"/>
</dbReference>
<dbReference type="Pfam" id="PF00015">
    <property type="entry name" value="MCPsignal"/>
    <property type="match status" value="1"/>
</dbReference>
<dbReference type="PANTHER" id="PTHR32089">
    <property type="entry name" value="METHYL-ACCEPTING CHEMOTAXIS PROTEIN MCPB"/>
    <property type="match status" value="1"/>
</dbReference>
<dbReference type="EMBL" id="JABWGV010000003">
    <property type="protein sequence ID" value="NVD45089.1"/>
    <property type="molecule type" value="Genomic_DNA"/>
</dbReference>
<dbReference type="Gene3D" id="1.10.287.950">
    <property type="entry name" value="Methyl-accepting chemotaxis protein"/>
    <property type="match status" value="1"/>
</dbReference>
<keyword evidence="5" id="KW-1185">Reference proteome</keyword>
<gene>
    <name evidence="4" type="ORF">HUV48_08655</name>
</gene>
<organism evidence="4 5">
    <name type="scientific">Qipengyuania atrilutea</name>
    <dbReference type="NCBI Taxonomy" id="2744473"/>
    <lineage>
        <taxon>Bacteria</taxon>
        <taxon>Pseudomonadati</taxon>
        <taxon>Pseudomonadota</taxon>
        <taxon>Alphaproteobacteria</taxon>
        <taxon>Sphingomonadales</taxon>
        <taxon>Erythrobacteraceae</taxon>
        <taxon>Qipengyuania</taxon>
    </lineage>
</organism>
<dbReference type="InterPro" id="IPR009050">
    <property type="entry name" value="Globin-like_sf"/>
</dbReference>
<dbReference type="RefSeq" id="WP_176267420.1">
    <property type="nucleotide sequence ID" value="NZ_JABWGV010000003.1"/>
</dbReference>
<dbReference type="InterPro" id="IPR012292">
    <property type="entry name" value="Globin/Proto"/>
</dbReference>
<evidence type="ECO:0000256" key="2">
    <source>
        <dbReference type="PROSITE-ProRule" id="PRU00284"/>
    </source>
</evidence>
<accession>A0A850HD70</accession>